<evidence type="ECO:0000256" key="4">
    <source>
        <dbReference type="ARBA" id="ARBA00022519"/>
    </source>
</evidence>
<protein>
    <recommendedName>
        <fullName evidence="11">Lipopolysaccharide heptosyltransferase 1</fullName>
        <ecNumber evidence="10">2.4.99.23</ecNumber>
    </recommendedName>
    <alternativeName>
        <fullName evidence="12">ADP-heptose:lipopolysaccharide heptosyltransferase I</fullName>
    </alternativeName>
</protein>
<dbReference type="InterPro" id="IPR002201">
    <property type="entry name" value="Glyco_trans_9"/>
</dbReference>
<keyword evidence="6 14" id="KW-0808">Transferase</keyword>
<keyword evidence="7" id="KW-0448">Lipopolysaccharide biosynthesis</keyword>
<keyword evidence="3" id="KW-1003">Cell membrane</keyword>
<evidence type="ECO:0000256" key="2">
    <source>
        <dbReference type="ARBA" id="ARBA00004713"/>
    </source>
</evidence>
<dbReference type="SUPFAM" id="SSF53756">
    <property type="entry name" value="UDP-Glycosyltransferase/glycogen phosphorylase"/>
    <property type="match status" value="1"/>
</dbReference>
<evidence type="ECO:0000256" key="1">
    <source>
        <dbReference type="ARBA" id="ARBA00004515"/>
    </source>
</evidence>
<dbReference type="AlphaFoldDB" id="A0A7C9TN42"/>
<evidence type="ECO:0000256" key="11">
    <source>
        <dbReference type="ARBA" id="ARBA00044190"/>
    </source>
</evidence>
<keyword evidence="4" id="KW-0997">Cell inner membrane</keyword>
<proteinExistence type="inferred from homology"/>
<comment type="caution">
    <text evidence="14">The sequence shown here is derived from an EMBL/GenBank/DDBJ whole genome shotgun (WGS) entry which is preliminary data.</text>
</comment>
<evidence type="ECO:0000256" key="7">
    <source>
        <dbReference type="ARBA" id="ARBA00022985"/>
    </source>
</evidence>
<evidence type="ECO:0000256" key="13">
    <source>
        <dbReference type="ARBA" id="ARBA00049201"/>
    </source>
</evidence>
<evidence type="ECO:0000256" key="9">
    <source>
        <dbReference type="ARBA" id="ARBA00043995"/>
    </source>
</evidence>
<accession>A0A7C9TN42</accession>
<dbReference type="Pfam" id="PF01075">
    <property type="entry name" value="Glyco_transf_9"/>
    <property type="match status" value="1"/>
</dbReference>
<evidence type="ECO:0000313" key="15">
    <source>
        <dbReference type="Proteomes" id="UP000484255"/>
    </source>
</evidence>
<dbReference type="EMBL" id="JAAGOH010000045">
    <property type="protein sequence ID" value="NDY93724.1"/>
    <property type="molecule type" value="Genomic_DNA"/>
</dbReference>
<evidence type="ECO:0000256" key="8">
    <source>
        <dbReference type="ARBA" id="ARBA00023136"/>
    </source>
</evidence>
<dbReference type="InterPro" id="IPR011908">
    <property type="entry name" value="LipoPS_heptosylTferase-I"/>
</dbReference>
<comment type="pathway">
    <text evidence="2">Bacterial outer membrane biogenesis; LPS core biosynthesis.</text>
</comment>
<organism evidence="14 15">
    <name type="scientific">Ideonella livida</name>
    <dbReference type="NCBI Taxonomy" id="2707176"/>
    <lineage>
        <taxon>Bacteria</taxon>
        <taxon>Pseudomonadati</taxon>
        <taxon>Pseudomonadota</taxon>
        <taxon>Betaproteobacteria</taxon>
        <taxon>Burkholderiales</taxon>
        <taxon>Sphaerotilaceae</taxon>
        <taxon>Ideonella</taxon>
    </lineage>
</organism>
<comment type="subcellular location">
    <subcellularLocation>
        <location evidence="1">Cell inner membrane</location>
        <topology evidence="1">Peripheral membrane protein</topology>
        <orientation evidence="1">Cytoplasmic side</orientation>
    </subcellularLocation>
</comment>
<gene>
    <name evidence="14" type="primary">waaC</name>
    <name evidence="14" type="ORF">G3A44_21270</name>
</gene>
<dbReference type="GO" id="GO:0005886">
    <property type="term" value="C:plasma membrane"/>
    <property type="evidence" value="ECO:0007669"/>
    <property type="project" value="UniProtKB-SubCell"/>
</dbReference>
<reference evidence="14 15" key="1">
    <citation type="submission" date="2020-02" db="EMBL/GenBank/DDBJ databases">
        <title>Ideonella bacterium strain TBM-1.</title>
        <authorList>
            <person name="Chen W.-M."/>
        </authorList>
    </citation>
    <scope>NUCLEOTIDE SEQUENCE [LARGE SCALE GENOMIC DNA]</scope>
    <source>
        <strain evidence="14 15">TBM-1</strain>
    </source>
</reference>
<evidence type="ECO:0000313" key="14">
    <source>
        <dbReference type="EMBL" id="NDY93724.1"/>
    </source>
</evidence>
<keyword evidence="8" id="KW-0472">Membrane</keyword>
<dbReference type="RefSeq" id="WP_163459751.1">
    <property type="nucleotide sequence ID" value="NZ_JAAGOH010000045.1"/>
</dbReference>
<keyword evidence="15" id="KW-1185">Reference proteome</keyword>
<evidence type="ECO:0000256" key="5">
    <source>
        <dbReference type="ARBA" id="ARBA00022676"/>
    </source>
</evidence>
<dbReference type="EC" id="2.4.99.23" evidence="10"/>
<comment type="similarity">
    <text evidence="9">Belongs to the glycosyltransferase 9 family.</text>
</comment>
<evidence type="ECO:0000256" key="12">
    <source>
        <dbReference type="ARBA" id="ARBA00044330"/>
    </source>
</evidence>
<dbReference type="NCBIfam" id="TIGR02193">
    <property type="entry name" value="heptsyl_trn_I"/>
    <property type="match status" value="1"/>
</dbReference>
<keyword evidence="5" id="KW-0328">Glycosyltransferase</keyword>
<dbReference type="GO" id="GO:0009244">
    <property type="term" value="P:lipopolysaccharide core region biosynthetic process"/>
    <property type="evidence" value="ECO:0007669"/>
    <property type="project" value="InterPro"/>
</dbReference>
<dbReference type="GO" id="GO:0008713">
    <property type="term" value="F:ADP-heptose-lipopolysaccharide heptosyltransferase activity"/>
    <property type="evidence" value="ECO:0007669"/>
    <property type="project" value="TreeGrafter"/>
</dbReference>
<dbReference type="Proteomes" id="UP000484255">
    <property type="component" value="Unassembled WGS sequence"/>
</dbReference>
<comment type="catalytic activity">
    <reaction evidence="13">
        <text>an alpha-Kdo-(2-&gt;4)-alpha-Kdo-(2-&gt;6)-lipid A + ADP-L-glycero-beta-D-manno-heptose = an L-alpha-D-Hep-(1-&gt;5)-[alpha-Kdo-(2-&gt;4)]-alpha-Kdo-(2-&gt;6)-lipid A + ADP + H(+)</text>
        <dbReference type="Rhea" id="RHEA:74067"/>
        <dbReference type="ChEBI" id="CHEBI:15378"/>
        <dbReference type="ChEBI" id="CHEBI:61506"/>
        <dbReference type="ChEBI" id="CHEBI:176431"/>
        <dbReference type="ChEBI" id="CHEBI:193068"/>
        <dbReference type="ChEBI" id="CHEBI:456216"/>
        <dbReference type="EC" id="2.4.99.23"/>
    </reaction>
</comment>
<evidence type="ECO:0000256" key="10">
    <source>
        <dbReference type="ARBA" id="ARBA00044041"/>
    </source>
</evidence>
<evidence type="ECO:0000256" key="3">
    <source>
        <dbReference type="ARBA" id="ARBA00022475"/>
    </source>
</evidence>
<dbReference type="PANTHER" id="PTHR30160">
    <property type="entry name" value="TETRAACYLDISACCHARIDE 4'-KINASE-RELATED"/>
    <property type="match status" value="1"/>
</dbReference>
<dbReference type="Gene3D" id="3.40.50.2000">
    <property type="entry name" value="Glycogen Phosphorylase B"/>
    <property type="match status" value="2"/>
</dbReference>
<dbReference type="InterPro" id="IPR051199">
    <property type="entry name" value="LPS_LOS_Heptosyltrfase"/>
</dbReference>
<dbReference type="PANTHER" id="PTHR30160:SF19">
    <property type="entry name" value="LIPOPOLYSACCHARIDE HEPTOSYLTRANSFERASE 1"/>
    <property type="match status" value="1"/>
</dbReference>
<dbReference type="CDD" id="cd03789">
    <property type="entry name" value="GT9_LPS_heptosyltransferase"/>
    <property type="match status" value="1"/>
</dbReference>
<dbReference type="GO" id="GO:0005829">
    <property type="term" value="C:cytosol"/>
    <property type="evidence" value="ECO:0007669"/>
    <property type="project" value="TreeGrafter"/>
</dbReference>
<sequence>MSASAAMSAAVPPTGPLKVLVVKTSSMGDVVHALAAVTDLLTARPGSTVDWLVEKPFAALPGLHPGVRRVLPIAWRKWRKALGQRATWALMGEARAALQAERYDLVVDLQGLLLKSVLWGRQAHGPLVGYDWGSAREPLASLFYDRKVKVPRTLHAVERSRRLMAAAAGYAMPTRPADFGIRPRATPAWLPPLPAVALIPCASRPEKLWPEDHWMAVGQRFKALGLTPVVVWGSPDEQARAERIAAGCGGVVPPFLSVQDMGEVLGRCRAAVGLDTGFSHLAAAFALPTVGIYCDHEPGLVGITGPAWVRSLGGRGQRPSLAEVMALVDEQIAGLAI</sequence>
<name>A0A7C9TN42_9BURK</name>
<evidence type="ECO:0000256" key="6">
    <source>
        <dbReference type="ARBA" id="ARBA00022679"/>
    </source>
</evidence>